<dbReference type="Pfam" id="PF00148">
    <property type="entry name" value="Oxidored_nitro"/>
    <property type="match status" value="1"/>
</dbReference>
<evidence type="ECO:0000256" key="2">
    <source>
        <dbReference type="RuleBase" id="RU004021"/>
    </source>
</evidence>
<dbReference type="PANTHER" id="PTHR33712">
    <property type="entry name" value="LIGHT-INDEPENDENT PROTOCHLOROPHYLLIDE REDUCTASE SUBUNIT B"/>
    <property type="match status" value="1"/>
</dbReference>
<dbReference type="Gene3D" id="3.40.50.1980">
    <property type="entry name" value="Nitrogenase molybdenum iron protein domain"/>
    <property type="match status" value="3"/>
</dbReference>
<protein>
    <submittedName>
        <fullName evidence="4">Mo-nitrogenase MoFe protein subunit NifK</fullName>
    </submittedName>
</protein>
<evidence type="ECO:0000313" key="5">
    <source>
        <dbReference type="Proteomes" id="UP000295188"/>
    </source>
</evidence>
<dbReference type="InterPro" id="IPR000318">
    <property type="entry name" value="Nase_comp1_CS"/>
</dbReference>
<dbReference type="InterPro" id="IPR000510">
    <property type="entry name" value="Nase/OxRdtase_comp1"/>
</dbReference>
<dbReference type="PROSITE" id="PS00090">
    <property type="entry name" value="NITROGENASE_1_2"/>
    <property type="match status" value="1"/>
</dbReference>
<dbReference type="PANTHER" id="PTHR33712:SF7">
    <property type="entry name" value="LIGHT-INDEPENDENT PROTOCHLOROPHYLLIDE REDUCTASE SUBUNIT B"/>
    <property type="match status" value="1"/>
</dbReference>
<dbReference type="OrthoDB" id="9800746at2"/>
<organism evidence="4 5">
    <name type="scientific">Pectinatus cerevisiiphilus</name>
    <dbReference type="NCBI Taxonomy" id="86956"/>
    <lineage>
        <taxon>Bacteria</taxon>
        <taxon>Bacillati</taxon>
        <taxon>Bacillota</taxon>
        <taxon>Negativicutes</taxon>
        <taxon>Selenomonadales</taxon>
        <taxon>Selenomonadaceae</taxon>
        <taxon>Pectinatus</taxon>
    </lineage>
</organism>
<name>A0A4R3K5Y9_9FIRM</name>
<evidence type="ECO:0000259" key="3">
    <source>
        <dbReference type="Pfam" id="PF00148"/>
    </source>
</evidence>
<dbReference type="EMBL" id="SMAA01000011">
    <property type="protein sequence ID" value="TCS78203.1"/>
    <property type="molecule type" value="Genomic_DNA"/>
</dbReference>
<accession>A0A4R3K5Y9</accession>
<reference evidence="4 5" key="1">
    <citation type="submission" date="2019-03" db="EMBL/GenBank/DDBJ databases">
        <title>Genomic Encyclopedia of Type Strains, Phase IV (KMG-IV): sequencing the most valuable type-strain genomes for metagenomic binning, comparative biology and taxonomic classification.</title>
        <authorList>
            <person name="Goeker M."/>
        </authorList>
    </citation>
    <scope>NUCLEOTIDE SEQUENCE [LARGE SCALE GENOMIC DNA]</scope>
    <source>
        <strain evidence="4 5">DSM 20467</strain>
    </source>
</reference>
<evidence type="ECO:0000256" key="1">
    <source>
        <dbReference type="ARBA" id="ARBA00023231"/>
    </source>
</evidence>
<feature type="domain" description="Nitrogenase/oxidoreductase component 1" evidence="3">
    <location>
        <begin position="23"/>
        <end position="437"/>
    </location>
</feature>
<dbReference type="Proteomes" id="UP000295188">
    <property type="component" value="Unassembled WGS sequence"/>
</dbReference>
<dbReference type="InterPro" id="IPR050152">
    <property type="entry name" value="ChlB/BchB/BchZ"/>
</dbReference>
<comment type="similarity">
    <text evidence="2">Belongs to the NifD/NifK/NifE/NifN family.</text>
</comment>
<gene>
    <name evidence="4" type="ORF">EDC37_11168</name>
</gene>
<dbReference type="RefSeq" id="WP_132550264.1">
    <property type="nucleotide sequence ID" value="NZ_SMAA01000011.1"/>
</dbReference>
<dbReference type="SUPFAM" id="SSF53807">
    <property type="entry name" value="Helical backbone' metal receptor"/>
    <property type="match status" value="1"/>
</dbReference>
<keyword evidence="1 2" id="KW-0535">Nitrogen fixation</keyword>
<evidence type="ECO:0000313" key="4">
    <source>
        <dbReference type="EMBL" id="TCS78203.1"/>
    </source>
</evidence>
<keyword evidence="5" id="KW-1185">Reference proteome</keyword>
<proteinExistence type="inferred from homology"/>
<dbReference type="Gene3D" id="1.20.89.10">
    <property type="entry name" value="Nitrogenase Molybdenum-iron Protein, subunit B, domain 4"/>
    <property type="match status" value="1"/>
</dbReference>
<dbReference type="AlphaFoldDB" id="A0A4R3K5Y9"/>
<dbReference type="GO" id="GO:0016163">
    <property type="term" value="F:nitrogenase activity"/>
    <property type="evidence" value="ECO:0007669"/>
    <property type="project" value="InterPro"/>
</dbReference>
<sequence length="454" mass="50116">MLDMTPKELVHRKALRVNPAKTCQPVGAMYAALGVHRCMPHSHGSQGCCSYHRTFLARHFKEPAIATTSSFSEGACVFGGGSNLKKAVKNIFDIYDPDIIAVHTTCLSETIGDDLKTLIQQMEIPEGKIVVHTNTPSYVGSHINGFANMMTGFIKYLSDKNTPATGKVGIFPGFVNPGDMHELKRIAKMIGVKYTMFPDTDGTMNSALTGHYEMYPKGGTTVDEIRELGGAQHVLALGEITSVTPAMELKRKCDVDFSSLPLPIGVEATDKYVMALSHLSKREVPTELEEERGQLLDIMIDSHAYYGDKRVAIAGDPDTVLGFAAFCLELGMKPKYMITGTPDEKFTKKAKELLLKYGVTDCIAKANTDLFELHQLIKNEPVDLLIGGTHCKYIARAEDVPFVRAGFPILDRYVHPYMPLVGYRGAMRLAELISNALLDRQDRDAEDKDFELVM</sequence>
<dbReference type="PROSITE" id="PS00699">
    <property type="entry name" value="NITROGENASE_1_1"/>
    <property type="match status" value="1"/>
</dbReference>
<comment type="caution">
    <text evidence="4">The sequence shown here is derived from an EMBL/GenBank/DDBJ whole genome shotgun (WGS) entry which is preliminary data.</text>
</comment>